<keyword evidence="1" id="KW-1133">Transmembrane helix</keyword>
<keyword evidence="1" id="KW-0472">Membrane</keyword>
<evidence type="ECO:0000256" key="1">
    <source>
        <dbReference type="SAM" id="Phobius"/>
    </source>
</evidence>
<accession>A0ABQ0AV93</accession>
<feature type="transmembrane region" description="Helical" evidence="1">
    <location>
        <begin position="190"/>
        <end position="210"/>
    </location>
</feature>
<keyword evidence="1" id="KW-0812">Transmembrane</keyword>
<dbReference type="EMBL" id="BAABXL010000001">
    <property type="protein sequence ID" value="GAA6267943.1"/>
    <property type="molecule type" value="Genomic_DNA"/>
</dbReference>
<dbReference type="PANTHER" id="PTHR39556:SF1">
    <property type="entry name" value="PROTEIN, PUTATIVE-RELATED"/>
    <property type="match status" value="1"/>
</dbReference>
<protein>
    <recommendedName>
        <fullName evidence="4">DUF401 family protein</fullName>
    </recommendedName>
</protein>
<feature type="transmembrane region" description="Helical" evidence="1">
    <location>
        <begin position="21"/>
        <end position="42"/>
    </location>
</feature>
<evidence type="ECO:0000313" key="3">
    <source>
        <dbReference type="Proteomes" id="UP001600894"/>
    </source>
</evidence>
<feature type="transmembrane region" description="Helical" evidence="1">
    <location>
        <begin position="139"/>
        <end position="169"/>
    </location>
</feature>
<dbReference type="InterPro" id="IPR007294">
    <property type="entry name" value="DUF401"/>
</dbReference>
<organism evidence="2 3">
    <name type="scientific">Enterocloster alcoholdehydrogenati</name>
    <dbReference type="NCBI Taxonomy" id="2547410"/>
    <lineage>
        <taxon>Bacteria</taxon>
        <taxon>Bacillati</taxon>
        <taxon>Bacillota</taxon>
        <taxon>Clostridia</taxon>
        <taxon>Lachnospirales</taxon>
        <taxon>Lachnospiraceae</taxon>
        <taxon>Enterocloster</taxon>
    </lineage>
</organism>
<gene>
    <name evidence="2" type="ORF">F130042H8_10030</name>
</gene>
<dbReference type="Proteomes" id="UP001600894">
    <property type="component" value="Unassembled WGS sequence"/>
</dbReference>
<keyword evidence="3" id="KW-1185">Reference proteome</keyword>
<dbReference type="PANTHER" id="PTHR39556">
    <property type="entry name" value="PROTEIN, PUTATIVE-RELATED"/>
    <property type="match status" value="1"/>
</dbReference>
<proteinExistence type="predicted"/>
<feature type="transmembrane region" description="Helical" evidence="1">
    <location>
        <begin position="261"/>
        <end position="284"/>
    </location>
</feature>
<reference evidence="2 3" key="1">
    <citation type="submission" date="2024-04" db="EMBL/GenBank/DDBJ databases">
        <title>Defined microbial consortia suppress multidrug-resistant proinflammatory Enterobacteriaceae via ecological control.</title>
        <authorList>
            <person name="Furuichi M."/>
            <person name="Kawaguchi T."/>
            <person name="Pust M."/>
            <person name="Yasuma K."/>
            <person name="Plichta D."/>
            <person name="Hasegawa N."/>
            <person name="Ohya T."/>
            <person name="Bhattarai S."/>
            <person name="Sasajima S."/>
            <person name="Aoto Y."/>
            <person name="Tuganbaev T."/>
            <person name="Yaginuma M."/>
            <person name="Ueda M."/>
            <person name="Okahashi N."/>
            <person name="Amafuji K."/>
            <person name="Kiridooshi Y."/>
            <person name="Sugita K."/>
            <person name="Strazar M."/>
            <person name="Skelly A."/>
            <person name="Suda W."/>
            <person name="Hattori M."/>
            <person name="Nakamoto N."/>
            <person name="Caballero S."/>
            <person name="Norman J."/>
            <person name="Olle B."/>
            <person name="Tanoue T."/>
            <person name="Arita M."/>
            <person name="Bucci V."/>
            <person name="Atarashi K."/>
            <person name="Xavier R."/>
            <person name="Honda K."/>
        </authorList>
    </citation>
    <scope>NUCLEOTIDE SEQUENCE [LARGE SCALE GENOMIC DNA]</scope>
    <source>
        <strain evidence="3">f13</strain>
    </source>
</reference>
<evidence type="ECO:0000313" key="2">
    <source>
        <dbReference type="EMBL" id="GAA6267943.1"/>
    </source>
</evidence>
<feature type="transmembrane region" description="Helical" evidence="1">
    <location>
        <begin position="222"/>
        <end position="249"/>
    </location>
</feature>
<dbReference type="Pfam" id="PF04165">
    <property type="entry name" value="DUF401"/>
    <property type="match status" value="1"/>
</dbReference>
<comment type="caution">
    <text evidence="2">The sequence shown here is derived from an EMBL/GenBank/DDBJ whole genome shotgun (WGS) entry which is preliminary data.</text>
</comment>
<feature type="transmembrane region" description="Helical" evidence="1">
    <location>
        <begin position="90"/>
        <end position="112"/>
    </location>
</feature>
<sequence>MSNAQVALNGLFNNNRVNASIVPFMLGMLPAASTVLICGPIVRGAVKNSDLTVPEQASITSYYRHISESFLPTYTSIFIAIGITQGRVSAGAFILAMLPMVLALMAVGWIFYLRRVPKDTGMIPDQPRIYYWKLLGQSIWAIALTIILILVLGLPVWGAVWICIILNVFVNHFEIKELVPFFRSAFEPRLLVSTWLLMIFKELLTETGVIMKLPEFFSTLPIPVFMVFVLIFLFGTVVAGTQAMIVLCMPMAMEAVSAGHTGLALFTLLMCISYVAMQISPTHICLVMCAEDYKVPLGTMVSKTIPMVLLFTGIAVAYYGVLSLFGF</sequence>
<name>A0ABQ0AV93_9FIRM</name>
<feature type="transmembrane region" description="Helical" evidence="1">
    <location>
        <begin position="304"/>
        <end position="325"/>
    </location>
</feature>
<evidence type="ECO:0008006" key="4">
    <source>
        <dbReference type="Google" id="ProtNLM"/>
    </source>
</evidence>